<dbReference type="Gene3D" id="1.20.960.30">
    <property type="match status" value="1"/>
</dbReference>
<protein>
    <recommendedName>
        <fullName evidence="12">LisH domain-containing protein</fullName>
    </recommendedName>
</protein>
<comment type="subcellular location">
    <subcellularLocation>
        <location evidence="1">Nucleus</location>
    </subcellularLocation>
</comment>
<dbReference type="Pfam" id="PF08513">
    <property type="entry name" value="LisH"/>
    <property type="match status" value="1"/>
</dbReference>
<accession>A0A1X7U4N3</accession>
<keyword evidence="2 8" id="KW-0853">WD repeat</keyword>
<dbReference type="InParanoid" id="A0A1X7U4N3"/>
<name>A0A1X7U4N3_AMPQE</name>
<keyword evidence="11" id="KW-1185">Reference proteome</keyword>
<feature type="repeat" description="WD" evidence="8">
    <location>
        <begin position="199"/>
        <end position="233"/>
    </location>
</feature>
<reference evidence="10" key="2">
    <citation type="submission" date="2017-05" db="UniProtKB">
        <authorList>
            <consortium name="EnsemblMetazoa"/>
        </authorList>
    </citation>
    <scope>IDENTIFICATION</scope>
</reference>
<dbReference type="Gene3D" id="2.130.10.10">
    <property type="entry name" value="YVTN repeat-like/Quinoprotein amine dehydrogenase"/>
    <property type="match status" value="1"/>
</dbReference>
<dbReference type="EnsemblMetazoa" id="Aqu2.1.22705_001">
    <property type="protein sequence ID" value="Aqu2.1.22705_001"/>
    <property type="gene ID" value="Aqu2.1.22705"/>
</dbReference>
<gene>
    <name evidence="10" type="primary">100634991</name>
</gene>
<dbReference type="STRING" id="400682.A0A1X7U4N3"/>
<dbReference type="SUPFAM" id="SSF50978">
    <property type="entry name" value="WD40 repeat-like"/>
    <property type="match status" value="2"/>
</dbReference>
<keyword evidence="3" id="KW-0677">Repeat</keyword>
<feature type="repeat" description="WD" evidence="8">
    <location>
        <begin position="416"/>
        <end position="457"/>
    </location>
</feature>
<dbReference type="SMART" id="SM00320">
    <property type="entry name" value="WD40"/>
    <property type="match status" value="8"/>
</dbReference>
<evidence type="ECO:0000256" key="4">
    <source>
        <dbReference type="ARBA" id="ARBA00023015"/>
    </source>
</evidence>
<dbReference type="InterPro" id="IPR019775">
    <property type="entry name" value="WD40_repeat_CS"/>
</dbReference>
<dbReference type="InterPro" id="IPR006594">
    <property type="entry name" value="LisH"/>
</dbReference>
<dbReference type="SMART" id="SM00667">
    <property type="entry name" value="LisH"/>
    <property type="match status" value="1"/>
</dbReference>
<evidence type="ECO:0000256" key="3">
    <source>
        <dbReference type="ARBA" id="ARBA00022737"/>
    </source>
</evidence>
<dbReference type="GO" id="GO:0006357">
    <property type="term" value="P:regulation of transcription by RNA polymerase II"/>
    <property type="evidence" value="ECO:0007669"/>
    <property type="project" value="TreeGrafter"/>
</dbReference>
<dbReference type="GO" id="GO:0003714">
    <property type="term" value="F:transcription corepressor activity"/>
    <property type="evidence" value="ECO:0007669"/>
    <property type="project" value="InterPro"/>
</dbReference>
<dbReference type="PROSITE" id="PS50294">
    <property type="entry name" value="WD_REPEATS_REGION"/>
    <property type="match status" value="5"/>
</dbReference>
<dbReference type="FunFam" id="2.130.10.10:FF:000218">
    <property type="entry name" value="WD40 repeat-containing protein HOS15"/>
    <property type="match status" value="1"/>
</dbReference>
<dbReference type="PANTHER" id="PTHR22846:SF2">
    <property type="entry name" value="F-BOX-LIKE_WD REPEAT-CONTAINING PROTEIN EBI"/>
    <property type="match status" value="1"/>
</dbReference>
<evidence type="ECO:0000256" key="6">
    <source>
        <dbReference type="ARBA" id="ARBA00023242"/>
    </source>
</evidence>
<dbReference type="eggNOG" id="KOG0273">
    <property type="taxonomic scope" value="Eukaryota"/>
</dbReference>
<evidence type="ECO:0000256" key="5">
    <source>
        <dbReference type="ARBA" id="ARBA00023163"/>
    </source>
</evidence>
<evidence type="ECO:0000313" key="10">
    <source>
        <dbReference type="EnsemblMetazoa" id="Aqu2.1.22705_001"/>
    </source>
</evidence>
<feature type="repeat" description="WD" evidence="8">
    <location>
        <begin position="365"/>
        <end position="415"/>
    </location>
</feature>
<dbReference type="InterPro" id="IPR045183">
    <property type="entry name" value="Ebi-like"/>
</dbReference>
<dbReference type="InterPro" id="IPR001680">
    <property type="entry name" value="WD40_rpt"/>
</dbReference>
<dbReference type="PRINTS" id="PR00320">
    <property type="entry name" value="GPROTEINBRPT"/>
</dbReference>
<evidence type="ECO:0000313" key="11">
    <source>
        <dbReference type="Proteomes" id="UP000007879"/>
    </source>
</evidence>
<feature type="repeat" description="WD" evidence="8">
    <location>
        <begin position="240"/>
        <end position="281"/>
    </location>
</feature>
<keyword evidence="6" id="KW-0539">Nucleus</keyword>
<dbReference type="Pfam" id="PF00400">
    <property type="entry name" value="WD40"/>
    <property type="match status" value="7"/>
</dbReference>
<evidence type="ECO:0000256" key="1">
    <source>
        <dbReference type="ARBA" id="ARBA00004123"/>
    </source>
</evidence>
<proteinExistence type="inferred from homology"/>
<dbReference type="CDD" id="cd00200">
    <property type="entry name" value="WD40"/>
    <property type="match status" value="1"/>
</dbReference>
<dbReference type="KEGG" id="aqu:100634991"/>
<organism evidence="10">
    <name type="scientific">Amphimedon queenslandica</name>
    <name type="common">Sponge</name>
    <dbReference type="NCBI Taxonomy" id="400682"/>
    <lineage>
        <taxon>Eukaryota</taxon>
        <taxon>Metazoa</taxon>
        <taxon>Porifera</taxon>
        <taxon>Demospongiae</taxon>
        <taxon>Heteroscleromorpha</taxon>
        <taxon>Haplosclerida</taxon>
        <taxon>Niphatidae</taxon>
        <taxon>Amphimedon</taxon>
    </lineage>
</organism>
<dbReference type="PROSITE" id="PS00678">
    <property type="entry name" value="WD_REPEATS_1"/>
    <property type="match status" value="2"/>
</dbReference>
<sequence>MSIKSDEVNFLVYRYLLESGFQHSAYTFSQESHVKHTSINSTQIPPGALISVIQKGLQYVEAEVSIAEDGTILEDAPPLSLIDAVSYESPGIKGGGGLSVKPLNSQQISTPTQEPMSTERNDNVPATVTDHPPNLVKILQGHGSEVFTCAWSPIDNTLVTGSGDSTARLWHVDANDTSQNYGGSIVLSHQPLPGVHLSSEGGNRDVTSVHWSPDGSQVATGSYDGVARLWSLEGEIKSTLIRHSGPIFALKWNNKGNYIATGGVDKLAVVWDVNSGDVRQSYSHHKSPTLDVDWQNNTTFSSCSADTFIHVYRLGTDKPIRTFSGHKNGVNAIKWDPSGNLLASCSDDHTAKLWSMKQETWLHDLTEHSGDIYTLQWSPTGPNTSNPNANLQLATASFDSTVRLWEVERGVCLHTLRRHQDPVYSVAFSPDGRYIASGSFDRWLFIWSTSNGALVRRYRGDSGIFEVCWNKDGTKLAASFSDHKVCVLDLKTLSS</sequence>
<feature type="region of interest" description="Disordered" evidence="9">
    <location>
        <begin position="98"/>
        <end position="120"/>
    </location>
</feature>
<keyword evidence="4" id="KW-0805">Transcription regulation</keyword>
<dbReference type="OMA" id="KWNKCGN"/>
<dbReference type="PROSITE" id="PS50896">
    <property type="entry name" value="LISH"/>
    <property type="match status" value="1"/>
</dbReference>
<dbReference type="PROSITE" id="PS50082">
    <property type="entry name" value="WD_REPEATS_2"/>
    <property type="match status" value="6"/>
</dbReference>
<keyword evidence="5" id="KW-0804">Transcription</keyword>
<dbReference type="GO" id="GO:0000118">
    <property type="term" value="C:histone deacetylase complex"/>
    <property type="evidence" value="ECO:0007669"/>
    <property type="project" value="TreeGrafter"/>
</dbReference>
<evidence type="ECO:0000256" key="8">
    <source>
        <dbReference type="PROSITE-ProRule" id="PRU00221"/>
    </source>
</evidence>
<evidence type="ECO:0000256" key="7">
    <source>
        <dbReference type="ARBA" id="ARBA00025741"/>
    </source>
</evidence>
<evidence type="ECO:0008006" key="12">
    <source>
        <dbReference type="Google" id="ProtNLM"/>
    </source>
</evidence>
<dbReference type="AlphaFoldDB" id="A0A1X7U4N3"/>
<reference evidence="11" key="1">
    <citation type="journal article" date="2010" name="Nature">
        <title>The Amphimedon queenslandica genome and the evolution of animal complexity.</title>
        <authorList>
            <person name="Srivastava M."/>
            <person name="Simakov O."/>
            <person name="Chapman J."/>
            <person name="Fahey B."/>
            <person name="Gauthier M.E."/>
            <person name="Mitros T."/>
            <person name="Richards G.S."/>
            <person name="Conaco C."/>
            <person name="Dacre M."/>
            <person name="Hellsten U."/>
            <person name="Larroux C."/>
            <person name="Putnam N.H."/>
            <person name="Stanke M."/>
            <person name="Adamska M."/>
            <person name="Darling A."/>
            <person name="Degnan S.M."/>
            <person name="Oakley T.H."/>
            <person name="Plachetzki D.C."/>
            <person name="Zhai Y."/>
            <person name="Adamski M."/>
            <person name="Calcino A."/>
            <person name="Cummins S.F."/>
            <person name="Goodstein D.M."/>
            <person name="Harris C."/>
            <person name="Jackson D.J."/>
            <person name="Leys S.P."/>
            <person name="Shu S."/>
            <person name="Woodcroft B.J."/>
            <person name="Vervoort M."/>
            <person name="Kosik K.S."/>
            <person name="Manning G."/>
            <person name="Degnan B.M."/>
            <person name="Rokhsar D.S."/>
        </authorList>
    </citation>
    <scope>NUCLEOTIDE SEQUENCE [LARGE SCALE GENOMIC DNA]</scope>
</reference>
<evidence type="ECO:0000256" key="9">
    <source>
        <dbReference type="SAM" id="MobiDB-lite"/>
    </source>
</evidence>
<feature type="compositionally biased region" description="Polar residues" evidence="9">
    <location>
        <begin position="102"/>
        <end position="116"/>
    </location>
</feature>
<dbReference type="OrthoDB" id="1367865at2759"/>
<dbReference type="InterPro" id="IPR015943">
    <property type="entry name" value="WD40/YVTN_repeat-like_dom_sf"/>
</dbReference>
<dbReference type="InterPro" id="IPR020472">
    <property type="entry name" value="WD40_PAC1"/>
</dbReference>
<dbReference type="PANTHER" id="PTHR22846">
    <property type="entry name" value="WD40 REPEAT PROTEIN"/>
    <property type="match status" value="1"/>
</dbReference>
<dbReference type="EnsemblMetazoa" id="XM_003388958.3">
    <property type="protein sequence ID" value="XP_003389006.1"/>
    <property type="gene ID" value="LOC100634991"/>
</dbReference>
<comment type="similarity">
    <text evidence="7">Belongs to the WD repeat EBI family.</text>
</comment>
<feature type="repeat" description="WD" evidence="8">
    <location>
        <begin position="139"/>
        <end position="180"/>
    </location>
</feature>
<dbReference type="FunFam" id="1.20.960.30:FF:000001">
    <property type="entry name" value="F-box-like/WD repeat-containing protein TBL1XR1"/>
    <property type="match status" value="1"/>
</dbReference>
<dbReference type="Proteomes" id="UP000007879">
    <property type="component" value="Unassembled WGS sequence"/>
</dbReference>
<feature type="repeat" description="WD" evidence="8">
    <location>
        <begin position="323"/>
        <end position="364"/>
    </location>
</feature>
<evidence type="ECO:0000256" key="2">
    <source>
        <dbReference type="ARBA" id="ARBA00022574"/>
    </source>
</evidence>
<dbReference type="InterPro" id="IPR036322">
    <property type="entry name" value="WD40_repeat_dom_sf"/>
</dbReference>